<reference evidence="1" key="1">
    <citation type="submission" date="2023-07" db="EMBL/GenBank/DDBJ databases">
        <title>draft genome sequence of fig (Ficus carica).</title>
        <authorList>
            <person name="Takahashi T."/>
            <person name="Nishimura K."/>
        </authorList>
    </citation>
    <scope>NUCLEOTIDE SEQUENCE</scope>
</reference>
<dbReference type="AlphaFoldDB" id="A0AA88EEJ0"/>
<dbReference type="EMBL" id="BTGU01011886">
    <property type="protein sequence ID" value="GMN73241.1"/>
    <property type="molecule type" value="Genomic_DNA"/>
</dbReference>
<sequence>MQIGAAIALHSIPSSPELTKRLFFYCRVPSAFLWYSLPCPNNLLPMKLLLLHIATTVPRSSSSLCSRCFTSVSNNFHSVNSAKEIREMQAGKAGLAI</sequence>
<evidence type="ECO:0000313" key="1">
    <source>
        <dbReference type="EMBL" id="GMN73241.1"/>
    </source>
</evidence>
<evidence type="ECO:0000313" key="2">
    <source>
        <dbReference type="Proteomes" id="UP001187192"/>
    </source>
</evidence>
<proteinExistence type="predicted"/>
<comment type="caution">
    <text evidence="1">The sequence shown here is derived from an EMBL/GenBank/DDBJ whole genome shotgun (WGS) entry which is preliminary data.</text>
</comment>
<protein>
    <submittedName>
        <fullName evidence="1">Uncharacterized protein</fullName>
    </submittedName>
</protein>
<name>A0AA88EEJ0_FICCA</name>
<organism evidence="1 2">
    <name type="scientific">Ficus carica</name>
    <name type="common">Common fig</name>
    <dbReference type="NCBI Taxonomy" id="3494"/>
    <lineage>
        <taxon>Eukaryota</taxon>
        <taxon>Viridiplantae</taxon>
        <taxon>Streptophyta</taxon>
        <taxon>Embryophyta</taxon>
        <taxon>Tracheophyta</taxon>
        <taxon>Spermatophyta</taxon>
        <taxon>Magnoliopsida</taxon>
        <taxon>eudicotyledons</taxon>
        <taxon>Gunneridae</taxon>
        <taxon>Pentapetalae</taxon>
        <taxon>rosids</taxon>
        <taxon>fabids</taxon>
        <taxon>Rosales</taxon>
        <taxon>Moraceae</taxon>
        <taxon>Ficeae</taxon>
        <taxon>Ficus</taxon>
    </lineage>
</organism>
<dbReference type="Proteomes" id="UP001187192">
    <property type="component" value="Unassembled WGS sequence"/>
</dbReference>
<gene>
    <name evidence="1" type="ORF">TIFTF001_052993</name>
</gene>
<keyword evidence="2" id="KW-1185">Reference proteome</keyword>
<accession>A0AA88EEJ0</accession>